<proteinExistence type="predicted"/>
<comment type="caution">
    <text evidence="3">The sequence shown here is derived from an EMBL/GenBank/DDBJ whole genome shotgun (WGS) entry which is preliminary data.</text>
</comment>
<gene>
    <name evidence="3" type="ORF">Agub_g10931</name>
</gene>
<evidence type="ECO:0000259" key="2">
    <source>
        <dbReference type="PROSITE" id="PS00028"/>
    </source>
</evidence>
<dbReference type="InterPro" id="IPR013087">
    <property type="entry name" value="Znf_C2H2_type"/>
</dbReference>
<keyword evidence="4" id="KW-1185">Reference proteome</keyword>
<feature type="compositionally biased region" description="Low complexity" evidence="1">
    <location>
        <begin position="125"/>
        <end position="146"/>
    </location>
</feature>
<dbReference type="EMBL" id="BMAR01000027">
    <property type="protein sequence ID" value="GFR48926.1"/>
    <property type="molecule type" value="Genomic_DNA"/>
</dbReference>
<accession>A0AAD3DVT0</accession>
<dbReference type="AlphaFoldDB" id="A0AAD3DVT0"/>
<sequence length="712" mass="72401">MAKDEPDASLRELHLYTHPALLYGVISNRQPRLLRRGLSYAARTGKVRGAQTSGSALHVRLGALDLSGHDTPAEVTVLVALCEAASTGQDFKPVRAAAISLASLSSSSSGALLSPGCLTGLQHQNQQNQYTQHEQPQAWQQQQPHATGSPAAEEGLSSGGLTGSVVLPLPARRLTRPTLLLLVSDCHPDLTALVPPSGGARLLRTDLHPGSPLLGLLPDPGPVWAAVHPLGELLPAGTSGGGGGGQGATCTPTPAQQQQQHQRLQLRLGRLALSRCSVNAAGGRTLVAMLLNLSLGPGSGKPDAGLRLQTGGGAGVGTDAVAASAAEDGVECPGVGGPAATEAAASRQGSKGGGAKAGRGHGSGGNAAHGADASDGAVAAAEVAKADPNALLMSRPAVQFIQLESLAVAMALEVKDCAAAAAVAAVSVQRRLYGTVAGADLQQHQHHQHQEERGVVEFRYMLDSGCAKQRGHQAAARQGEVKERRRGGRQPGGGSSSAMAAAAGGAGAARMPAPPIAVAAAAAAGLGAALAGRRGCGGRAAWMQQQISKALQAAEAAAADADKECCFVEETRALPGGLFSCPMCPAACRGVQGLRQHLTASHGLYSYTFLTDPRVGGTDAAVPVGRHLPHAEPVAEQALLPRHVLEVRLPGSSVAPSGCDLLLRPSEDVVLLPPARRGAPPTLMARSWVFSRTAGLTRCVFTDELASGEASD</sequence>
<dbReference type="Pfam" id="PF23320">
    <property type="entry name" value="Zn_SUZ12"/>
    <property type="match status" value="1"/>
</dbReference>
<feature type="non-terminal residue" evidence="3">
    <location>
        <position position="712"/>
    </location>
</feature>
<feature type="region of interest" description="Disordered" evidence="1">
    <location>
        <begin position="125"/>
        <end position="159"/>
    </location>
</feature>
<dbReference type="Proteomes" id="UP001054857">
    <property type="component" value="Unassembled WGS sequence"/>
</dbReference>
<protein>
    <recommendedName>
        <fullName evidence="2">C2H2-type domain-containing protein</fullName>
    </recommendedName>
</protein>
<organism evidence="3 4">
    <name type="scientific">Astrephomene gubernaculifera</name>
    <dbReference type="NCBI Taxonomy" id="47775"/>
    <lineage>
        <taxon>Eukaryota</taxon>
        <taxon>Viridiplantae</taxon>
        <taxon>Chlorophyta</taxon>
        <taxon>core chlorophytes</taxon>
        <taxon>Chlorophyceae</taxon>
        <taxon>CS clade</taxon>
        <taxon>Chlamydomonadales</taxon>
        <taxon>Astrephomenaceae</taxon>
        <taxon>Astrephomene</taxon>
    </lineage>
</organism>
<feature type="region of interest" description="Disordered" evidence="1">
    <location>
        <begin position="469"/>
        <end position="500"/>
    </location>
</feature>
<feature type="compositionally biased region" description="Gly residues" evidence="1">
    <location>
        <begin position="350"/>
        <end position="367"/>
    </location>
</feature>
<dbReference type="InterPro" id="IPR057540">
    <property type="entry name" value="Znf_SUZ12"/>
</dbReference>
<dbReference type="PROSITE" id="PS00028">
    <property type="entry name" value="ZINC_FINGER_C2H2_1"/>
    <property type="match status" value="1"/>
</dbReference>
<evidence type="ECO:0000313" key="4">
    <source>
        <dbReference type="Proteomes" id="UP001054857"/>
    </source>
</evidence>
<evidence type="ECO:0000313" key="3">
    <source>
        <dbReference type="EMBL" id="GFR48926.1"/>
    </source>
</evidence>
<name>A0AAD3DVT0_9CHLO</name>
<feature type="region of interest" description="Disordered" evidence="1">
    <location>
        <begin position="332"/>
        <end position="372"/>
    </location>
</feature>
<evidence type="ECO:0000256" key="1">
    <source>
        <dbReference type="SAM" id="MobiDB-lite"/>
    </source>
</evidence>
<feature type="domain" description="C2H2-type" evidence="2">
    <location>
        <begin position="581"/>
        <end position="602"/>
    </location>
</feature>
<reference evidence="3 4" key="1">
    <citation type="journal article" date="2021" name="Sci. Rep.">
        <title>Genome sequencing of the multicellular alga Astrephomene provides insights into convergent evolution of germ-soma differentiation.</title>
        <authorList>
            <person name="Yamashita S."/>
            <person name="Yamamoto K."/>
            <person name="Matsuzaki R."/>
            <person name="Suzuki S."/>
            <person name="Yamaguchi H."/>
            <person name="Hirooka S."/>
            <person name="Minakuchi Y."/>
            <person name="Miyagishima S."/>
            <person name="Kawachi M."/>
            <person name="Toyoda A."/>
            <person name="Nozaki H."/>
        </authorList>
    </citation>
    <scope>NUCLEOTIDE SEQUENCE [LARGE SCALE GENOMIC DNA]</scope>
    <source>
        <strain evidence="3 4">NIES-4017</strain>
    </source>
</reference>